<dbReference type="SUPFAM" id="SSF141371">
    <property type="entry name" value="PilZ domain-like"/>
    <property type="match status" value="1"/>
</dbReference>
<dbReference type="GO" id="GO:0035438">
    <property type="term" value="F:cyclic-di-GMP binding"/>
    <property type="evidence" value="ECO:0007669"/>
    <property type="project" value="InterPro"/>
</dbReference>
<evidence type="ECO:0000313" key="2">
    <source>
        <dbReference type="EMBL" id="AJQ92400.1"/>
    </source>
</evidence>
<dbReference type="Gene3D" id="2.40.10.220">
    <property type="entry name" value="predicted glycosyltransferase like domains"/>
    <property type="match status" value="1"/>
</dbReference>
<evidence type="ECO:0000259" key="1">
    <source>
        <dbReference type="Pfam" id="PF07238"/>
    </source>
</evidence>
<evidence type="ECO:0000313" key="3">
    <source>
        <dbReference type="Proteomes" id="UP000032266"/>
    </source>
</evidence>
<sequence>MRQYIRHPITVPLQYQFADDSGGLASRTSNISNGGLCINTEEPLPPGKHLKICIHIGDLPFEVDAQVVWCNTCPLGFESGVCFQNTEDAYAARMVEQICYIEQYRQRIREQEQRELTQEQAAEEWIERHAAEFPSWDH</sequence>
<dbReference type="OrthoDB" id="8906365at2"/>
<dbReference type="STRING" id="1445510.YC6258_00350"/>
<keyword evidence="3" id="KW-1185">Reference proteome</keyword>
<dbReference type="PATRIC" id="fig|1445510.3.peg.340"/>
<gene>
    <name evidence="2" type="ORF">YC6258_00350</name>
</gene>
<dbReference type="AlphaFoldDB" id="A0A0C5UYM0"/>
<dbReference type="HOGENOM" id="CLU_126574_0_0_6"/>
<name>A0A0C5UYM0_9GAMM</name>
<protein>
    <recommendedName>
        <fullName evidence="1">PilZ domain-containing protein</fullName>
    </recommendedName>
</protein>
<dbReference type="InterPro" id="IPR009875">
    <property type="entry name" value="PilZ_domain"/>
</dbReference>
<proteinExistence type="predicted"/>
<dbReference type="RefSeq" id="WP_052829988.1">
    <property type="nucleotide sequence ID" value="NZ_CP007142.1"/>
</dbReference>
<dbReference type="KEGG" id="gsn:YC6258_00350"/>
<accession>A0A0C5UYM0</accession>
<feature type="domain" description="PilZ" evidence="1">
    <location>
        <begin position="2"/>
        <end position="94"/>
    </location>
</feature>
<organism evidence="2 3">
    <name type="scientific">Gynuella sunshinyii YC6258</name>
    <dbReference type="NCBI Taxonomy" id="1445510"/>
    <lineage>
        <taxon>Bacteria</taxon>
        <taxon>Pseudomonadati</taxon>
        <taxon>Pseudomonadota</taxon>
        <taxon>Gammaproteobacteria</taxon>
        <taxon>Oceanospirillales</taxon>
        <taxon>Saccharospirillaceae</taxon>
        <taxon>Gynuella</taxon>
    </lineage>
</organism>
<dbReference type="Pfam" id="PF07238">
    <property type="entry name" value="PilZ"/>
    <property type="match status" value="1"/>
</dbReference>
<dbReference type="EMBL" id="CP007142">
    <property type="protein sequence ID" value="AJQ92400.1"/>
    <property type="molecule type" value="Genomic_DNA"/>
</dbReference>
<reference evidence="2 3" key="1">
    <citation type="submission" date="2014-01" db="EMBL/GenBank/DDBJ databases">
        <title>Full genme sequencing of cellulolytic bacterium Gynuella sunshinyii YC6258T gen. nov., sp. nov.</title>
        <authorList>
            <person name="Khan H."/>
            <person name="Chung E.J."/>
            <person name="Chung Y.R."/>
        </authorList>
    </citation>
    <scope>NUCLEOTIDE SEQUENCE [LARGE SCALE GENOMIC DNA]</scope>
    <source>
        <strain evidence="2 3">YC6258</strain>
    </source>
</reference>
<dbReference type="Proteomes" id="UP000032266">
    <property type="component" value="Chromosome"/>
</dbReference>